<sequence>LRYDTHLCDKSYQESTNQRSANVPRYKVNNMSEKFFERRPDPAQFPPKHSTLPGIGGSVPSSPMPGNQLVPYQKGFDVESEKYRQLETRINISERSNRALLEEVVRLQSELKGSIRRNEEIVRQEQLNRQQMENSLRSSNELIMQLSVRLKRTEEKLQDEKSALSSLMNQQKTVEQVVLGSQQELMSRKDLQTTKIDELRSELNEVTRVKDNLERVTFQLADEMRQIKTKLDTQTVDLVSTVNELKHRSKRLEDDNRQLNEVQNIGEQTTYQLRTQVESRLAELRDVVVDIRGKHDLEVQERRTLEQQIQARLSDLQSNIREQSRKSDEAINAMDAMNREREHNSEKEKIQLQSKIAEIAEEVGKKILQRELKLREDTRQKFSQLEQALTYEQEARQKFEKENREESEQRWESLKKLSDDELEQLKEQIKNEKKKTTETLHNLNKAVNLIEKQMEEHKKQQDKLLSAEIKSRKQTEKETTNKIDHLEDKLRVGMNTLQDALGSTAGQITIQGEKLARAMEQIKELSNENAIKPEQLDKIRNELKEEIDDVKRAETRHITDLDARLVALNNKITQSEDTLESKINTNDSRSFLTERVIEFGCYYLFILGEEASRTAHSGVAELKEELERRIPGTPKEPSNKDIEACQSSIRKLAESIQTVKTVLGMKIQSEQKLVSNSQCNFYTASLLYHKRH</sequence>
<reference evidence="3" key="1">
    <citation type="journal article" date="2023" name="Mol. Biol. Evol.">
        <title>Third-Generation Sequencing Reveals the Adaptive Role of the Epigenome in Three Deep-Sea Polychaetes.</title>
        <authorList>
            <person name="Perez M."/>
            <person name="Aroh O."/>
            <person name="Sun Y."/>
            <person name="Lan Y."/>
            <person name="Juniper S.K."/>
            <person name="Young C.R."/>
            <person name="Angers B."/>
            <person name="Qian P.Y."/>
        </authorList>
    </citation>
    <scope>NUCLEOTIDE SEQUENCE</scope>
    <source>
        <strain evidence="3">P08H-3</strain>
    </source>
</reference>
<dbReference type="AlphaFoldDB" id="A0AAD9K8Y5"/>
<comment type="caution">
    <text evidence="3">The sequence shown here is derived from an EMBL/GenBank/DDBJ whole genome shotgun (WGS) entry which is preliminary data.</text>
</comment>
<feature type="non-terminal residue" evidence="3">
    <location>
        <position position="1"/>
    </location>
</feature>
<gene>
    <name evidence="3" type="ORF">LSH36_34g07043</name>
</gene>
<feature type="compositionally biased region" description="Basic and acidic residues" evidence="2">
    <location>
        <begin position="1"/>
        <end position="12"/>
    </location>
</feature>
<dbReference type="EMBL" id="JAODUP010000034">
    <property type="protein sequence ID" value="KAK2166877.1"/>
    <property type="molecule type" value="Genomic_DNA"/>
</dbReference>
<dbReference type="Pfam" id="PF15450">
    <property type="entry name" value="CCDC154"/>
    <property type="match status" value="1"/>
</dbReference>
<protein>
    <submittedName>
        <fullName evidence="3">Uncharacterized protein</fullName>
    </submittedName>
</protein>
<evidence type="ECO:0000313" key="3">
    <source>
        <dbReference type="EMBL" id="KAK2166877.1"/>
    </source>
</evidence>
<keyword evidence="1" id="KW-0175">Coiled coil</keyword>
<evidence type="ECO:0000256" key="2">
    <source>
        <dbReference type="SAM" id="MobiDB-lite"/>
    </source>
</evidence>
<dbReference type="PANTHER" id="PTHR35153">
    <property type="entry name" value="COILED-COIL DOMAIN-CONTAINING PROTEIN 154"/>
    <property type="match status" value="1"/>
</dbReference>
<dbReference type="Proteomes" id="UP001208570">
    <property type="component" value="Unassembled WGS sequence"/>
</dbReference>
<name>A0AAD9K8Y5_9ANNE</name>
<feature type="coiled-coil region" evidence="1">
    <location>
        <begin position="306"/>
        <end position="470"/>
    </location>
</feature>
<feature type="region of interest" description="Disordered" evidence="2">
    <location>
        <begin position="1"/>
        <end position="20"/>
    </location>
</feature>
<accession>A0AAD9K8Y5</accession>
<proteinExistence type="predicted"/>
<dbReference type="PANTHER" id="PTHR35153:SF1">
    <property type="entry name" value="COILED-COIL DOMAIN-CONTAINING PROTEIN 154"/>
    <property type="match status" value="1"/>
</dbReference>
<feature type="coiled-coil region" evidence="1">
    <location>
        <begin position="83"/>
        <end position="170"/>
    </location>
</feature>
<organism evidence="3 4">
    <name type="scientific">Paralvinella palmiformis</name>
    <dbReference type="NCBI Taxonomy" id="53620"/>
    <lineage>
        <taxon>Eukaryota</taxon>
        <taxon>Metazoa</taxon>
        <taxon>Spiralia</taxon>
        <taxon>Lophotrochozoa</taxon>
        <taxon>Annelida</taxon>
        <taxon>Polychaeta</taxon>
        <taxon>Sedentaria</taxon>
        <taxon>Canalipalpata</taxon>
        <taxon>Terebellida</taxon>
        <taxon>Terebelliformia</taxon>
        <taxon>Alvinellidae</taxon>
        <taxon>Paralvinella</taxon>
    </lineage>
</organism>
<feature type="coiled-coil region" evidence="1">
    <location>
        <begin position="508"/>
        <end position="578"/>
    </location>
</feature>
<feature type="non-terminal residue" evidence="3">
    <location>
        <position position="692"/>
    </location>
</feature>
<evidence type="ECO:0000256" key="1">
    <source>
        <dbReference type="SAM" id="Coils"/>
    </source>
</evidence>
<dbReference type="InterPro" id="IPR029512">
    <property type="entry name" value="CCDC154"/>
</dbReference>
<keyword evidence="4" id="KW-1185">Reference proteome</keyword>
<evidence type="ECO:0000313" key="4">
    <source>
        <dbReference type="Proteomes" id="UP001208570"/>
    </source>
</evidence>